<proteinExistence type="predicted"/>
<gene>
    <name evidence="1" type="ORF">K3G42_011035</name>
</gene>
<protein>
    <submittedName>
        <fullName evidence="1">Uncharacterized protein</fullName>
    </submittedName>
</protein>
<dbReference type="EMBL" id="CM037627">
    <property type="protein sequence ID" value="KAH7989556.1"/>
    <property type="molecule type" value="Genomic_DNA"/>
</dbReference>
<name>A0ACB8EBI5_9SAUR</name>
<organism evidence="1 2">
    <name type="scientific">Sphaerodactylus townsendi</name>
    <dbReference type="NCBI Taxonomy" id="933632"/>
    <lineage>
        <taxon>Eukaryota</taxon>
        <taxon>Metazoa</taxon>
        <taxon>Chordata</taxon>
        <taxon>Craniata</taxon>
        <taxon>Vertebrata</taxon>
        <taxon>Euteleostomi</taxon>
        <taxon>Lepidosauria</taxon>
        <taxon>Squamata</taxon>
        <taxon>Bifurcata</taxon>
        <taxon>Gekkota</taxon>
        <taxon>Sphaerodactylidae</taxon>
        <taxon>Sphaerodactylus</taxon>
    </lineage>
</organism>
<evidence type="ECO:0000313" key="1">
    <source>
        <dbReference type="EMBL" id="KAH7989556.1"/>
    </source>
</evidence>
<keyword evidence="2" id="KW-1185">Reference proteome</keyword>
<accession>A0ACB8EBI5</accession>
<evidence type="ECO:0000313" key="2">
    <source>
        <dbReference type="Proteomes" id="UP000827872"/>
    </source>
</evidence>
<sequence length="123" mass="13502">MLPEESLMLLLPPPEQAPPDAYPRLHAQTPAAPGPEPVAVPYGSKGAAAKFLIPYQVTPSRVSGPSPAERRLEALTLELEKELEMHTAKKEYPRRKTYGSRSPSRDAQVDKGFHVDWLSASAM</sequence>
<comment type="caution">
    <text evidence="1">The sequence shown here is derived from an EMBL/GenBank/DDBJ whole genome shotgun (WGS) entry which is preliminary data.</text>
</comment>
<reference evidence="1" key="1">
    <citation type="submission" date="2021-08" db="EMBL/GenBank/DDBJ databases">
        <title>The first chromosome-level gecko genome reveals the dynamic sex chromosomes of Neotropical dwarf geckos (Sphaerodactylidae: Sphaerodactylus).</title>
        <authorList>
            <person name="Pinto B.J."/>
            <person name="Keating S.E."/>
            <person name="Gamble T."/>
        </authorList>
    </citation>
    <scope>NUCLEOTIDE SEQUENCE</scope>
    <source>
        <strain evidence="1">TG3544</strain>
    </source>
</reference>
<dbReference type="Proteomes" id="UP000827872">
    <property type="component" value="Linkage Group LG14"/>
</dbReference>